<reference evidence="2 3" key="1">
    <citation type="submission" date="2013-12" db="EMBL/GenBank/DDBJ databases">
        <authorList>
            <person name="Formusa P.A."/>
            <person name="Habash M."/>
            <person name="Lee H."/>
            <person name="Trevors J.T."/>
        </authorList>
    </citation>
    <scope>NUCLEOTIDE SEQUENCE [LARGE SCALE GENOMIC DNA]</scope>
    <source>
        <strain evidence="2 3">PD30</strain>
    </source>
</reference>
<evidence type="ECO:0000256" key="1">
    <source>
        <dbReference type="SAM" id="SignalP"/>
    </source>
</evidence>
<keyword evidence="1" id="KW-0732">Signal</keyword>
<dbReference type="EMBL" id="AZQQ01000110">
    <property type="protein sequence ID" value="KDD65089.1"/>
    <property type="molecule type" value="Genomic_DNA"/>
</dbReference>
<dbReference type="InterPro" id="IPR046150">
    <property type="entry name" value="DUF6152"/>
</dbReference>
<protein>
    <submittedName>
        <fullName evidence="2">Uncharacterized protein</fullName>
    </submittedName>
</protein>
<evidence type="ECO:0000313" key="2">
    <source>
        <dbReference type="EMBL" id="KDD65089.1"/>
    </source>
</evidence>
<feature type="signal peptide" evidence="1">
    <location>
        <begin position="1"/>
        <end position="22"/>
    </location>
</feature>
<dbReference type="Proteomes" id="UP000026739">
    <property type="component" value="Unassembled WGS sequence"/>
</dbReference>
<proteinExistence type="predicted"/>
<dbReference type="AlphaFoldDB" id="A0A059KTM3"/>
<sequence>MNLKPMLFSLAFLGLSAPAAFAHHSYSAFDMAKLVEIGGTVGEVQYKNPHVWLFVDVQNGDKTETWAIEAGGPNILMRQGWMANTLKPGDKVDVQLAPMKDETKTGGALQALRLPNGKTIGAWK</sequence>
<comment type="caution">
    <text evidence="2">The sequence shown here is derived from an EMBL/GenBank/DDBJ whole genome shotgun (WGS) entry which is preliminary data.</text>
</comment>
<name>A0A059KTM3_9PSED</name>
<organism evidence="2 3">
    <name type="scientific">Pseudomonas mandelii PD30</name>
    <dbReference type="NCBI Taxonomy" id="1419583"/>
    <lineage>
        <taxon>Bacteria</taxon>
        <taxon>Pseudomonadati</taxon>
        <taxon>Pseudomonadota</taxon>
        <taxon>Gammaproteobacteria</taxon>
        <taxon>Pseudomonadales</taxon>
        <taxon>Pseudomonadaceae</taxon>
        <taxon>Pseudomonas</taxon>
    </lineage>
</organism>
<dbReference type="eggNOG" id="ENOG50336T0">
    <property type="taxonomic scope" value="Bacteria"/>
</dbReference>
<accession>A0A059KTM3</accession>
<feature type="chain" id="PRO_5001580130" evidence="1">
    <location>
        <begin position="23"/>
        <end position="124"/>
    </location>
</feature>
<dbReference type="Pfam" id="PF19649">
    <property type="entry name" value="DUF6152"/>
    <property type="match status" value="1"/>
</dbReference>
<gene>
    <name evidence="2" type="ORF">V466_30385</name>
</gene>
<dbReference type="RefSeq" id="WP_050482895.1">
    <property type="nucleotide sequence ID" value="NZ_AZQQ01000110.1"/>
</dbReference>
<evidence type="ECO:0000313" key="3">
    <source>
        <dbReference type="Proteomes" id="UP000026739"/>
    </source>
</evidence>